<dbReference type="Proteomes" id="UP000284689">
    <property type="component" value="Unassembled WGS sequence"/>
</dbReference>
<sequence>MTTTKQIQVSKNELDKVQYLTEVLPEIPTNTILYKKLTGLGATYGEITAKRNSIIIEPNVPVIIGKCNDPKHKDDNLFGVYEGVYTDDIVNYLEKSKKKYYKILTTPESFQKVKDAFEELEMSAHCSCFLLFDECHKLVKDADYRNNITLPIDDFFKFDQKALVSATPIELNDPRFKEQNFKMIEIQPTFDYKKELWLHHTNNTLQALKTVLSKLDNEEAAPLPICVFINSTDIIYSLMKQLDLLEDSAVFCAPKSVDKLKKNRFCNVYEEWNKDKMKRYNFFTSRFFNAVDMELEEQPHVIMLTDVYFAEHTMIDPYTDAIQIVGRFRNGVSSITYISNTKKGLPQRSKEEIKGYLICSKEIYRTMKNFYDCATDRASRDAYRAALESLPFNRMLDRNGRENWFAIDNYMDEELMKNYFYDENSLYKAYDNCDSFIVYHAGYYCPLGDSERLKRENKSQSIKDKRKEIVRQLEMLGDCVTEMELEYKRDLIAADSFIVEAYDTVGKEVIEKLKYSKKKITEAMIQKQYSEKATGTEVIRLIKNSFTVGQKYTCKHIKEEITRIYALLNIHPPKTITSKTINDFFVVSECKVNKDRGYLFISESI</sequence>
<name>A0A414FPM1_9BACE</name>
<reference evidence="1 2" key="1">
    <citation type="submission" date="2018-08" db="EMBL/GenBank/DDBJ databases">
        <title>A genome reference for cultivated species of the human gut microbiota.</title>
        <authorList>
            <person name="Zou Y."/>
            <person name="Xue W."/>
            <person name="Luo G."/>
        </authorList>
    </citation>
    <scope>NUCLEOTIDE SEQUENCE [LARGE SCALE GENOMIC DNA]</scope>
    <source>
        <strain evidence="1 2">AM31-16AC</strain>
    </source>
</reference>
<proteinExistence type="predicted"/>
<evidence type="ECO:0008006" key="3">
    <source>
        <dbReference type="Google" id="ProtNLM"/>
    </source>
</evidence>
<gene>
    <name evidence="1" type="ORF">DW794_03615</name>
</gene>
<protein>
    <recommendedName>
        <fullName evidence="3">Helicase ATP-binding domain-containing protein</fullName>
    </recommendedName>
</protein>
<dbReference type="EMBL" id="QSJD01000004">
    <property type="protein sequence ID" value="RHD52090.1"/>
    <property type="molecule type" value="Genomic_DNA"/>
</dbReference>
<comment type="caution">
    <text evidence="1">The sequence shown here is derived from an EMBL/GenBank/DDBJ whole genome shotgun (WGS) entry which is preliminary data.</text>
</comment>
<evidence type="ECO:0000313" key="2">
    <source>
        <dbReference type="Proteomes" id="UP000284689"/>
    </source>
</evidence>
<organism evidence="1 2">
    <name type="scientific">Bacteroides caccae</name>
    <dbReference type="NCBI Taxonomy" id="47678"/>
    <lineage>
        <taxon>Bacteria</taxon>
        <taxon>Pseudomonadati</taxon>
        <taxon>Bacteroidota</taxon>
        <taxon>Bacteroidia</taxon>
        <taxon>Bacteroidales</taxon>
        <taxon>Bacteroidaceae</taxon>
        <taxon>Bacteroides</taxon>
    </lineage>
</organism>
<evidence type="ECO:0000313" key="1">
    <source>
        <dbReference type="EMBL" id="RHD52090.1"/>
    </source>
</evidence>
<dbReference type="AlphaFoldDB" id="A0A414FPM1"/>
<accession>A0A414FPM1</accession>
<dbReference type="RefSeq" id="WP_060451279.1">
    <property type="nucleotide sequence ID" value="NZ_JARAOR010000172.1"/>
</dbReference>